<dbReference type="OrthoDB" id="9793236at2"/>
<dbReference type="EMBL" id="LTBA01000001">
    <property type="protein sequence ID" value="KYH35994.1"/>
    <property type="molecule type" value="Genomic_DNA"/>
</dbReference>
<sequence length="116" mass="13364">MHIKKVKVNKESHGIDGMKVDELLQHLKEHGQELRQSLKEGRYKQPVRRVEIPKPDGGIRKVSIVLCEEVKDIQLKEKDIEVSGVKRIETYKLQNIEELLGSLSTKTQITDIIIQL</sequence>
<dbReference type="PATRIC" id="fig|1121338.3.peg.393"/>
<protein>
    <submittedName>
        <fullName evidence="1">Uncharacterized protein</fullName>
    </submittedName>
</protein>
<dbReference type="RefSeq" id="WP_066821705.1">
    <property type="nucleotide sequence ID" value="NZ_LTBA01000001.1"/>
</dbReference>
<proteinExistence type="predicted"/>
<evidence type="ECO:0000313" key="1">
    <source>
        <dbReference type="EMBL" id="KYH35994.1"/>
    </source>
</evidence>
<organism evidence="1 2">
    <name type="scientific">Clostridium tepidiprofundi DSM 19306</name>
    <dbReference type="NCBI Taxonomy" id="1121338"/>
    <lineage>
        <taxon>Bacteria</taxon>
        <taxon>Bacillati</taxon>
        <taxon>Bacillota</taxon>
        <taxon>Clostridia</taxon>
        <taxon>Eubacteriales</taxon>
        <taxon>Clostridiaceae</taxon>
        <taxon>Clostridium</taxon>
    </lineage>
</organism>
<reference evidence="1 2" key="1">
    <citation type="submission" date="2016-02" db="EMBL/GenBank/DDBJ databases">
        <title>Genome sequence of Clostridium tepidiprofundi DSM 19306.</title>
        <authorList>
            <person name="Poehlein A."/>
            <person name="Daniel R."/>
        </authorList>
    </citation>
    <scope>NUCLEOTIDE SEQUENCE [LARGE SCALE GENOMIC DNA]</scope>
    <source>
        <strain evidence="1 2">DSM 19306</strain>
    </source>
</reference>
<dbReference type="STRING" id="1121338.CLTEP_03880"/>
<gene>
    <name evidence="1" type="ORF">CLTEP_03880</name>
</gene>
<name>A0A151B7Y5_9CLOT</name>
<evidence type="ECO:0000313" key="2">
    <source>
        <dbReference type="Proteomes" id="UP000075531"/>
    </source>
</evidence>
<accession>A0A151B7Y5</accession>
<keyword evidence="2" id="KW-1185">Reference proteome</keyword>
<dbReference type="Proteomes" id="UP000075531">
    <property type="component" value="Unassembled WGS sequence"/>
</dbReference>
<dbReference type="AlphaFoldDB" id="A0A151B7Y5"/>
<comment type="caution">
    <text evidence="1">The sequence shown here is derived from an EMBL/GenBank/DDBJ whole genome shotgun (WGS) entry which is preliminary data.</text>
</comment>